<dbReference type="Proteomes" id="UP000253594">
    <property type="component" value="Unassembled WGS sequence"/>
</dbReference>
<evidence type="ECO:0000259" key="2">
    <source>
        <dbReference type="Pfam" id="PF21930"/>
    </source>
</evidence>
<dbReference type="Gene3D" id="2.40.50.230">
    <property type="entry name" value="Gp5 N-terminal domain"/>
    <property type="match status" value="1"/>
</dbReference>
<comment type="caution">
    <text evidence="3">The sequence shown here is derived from an EMBL/GenBank/DDBJ whole genome shotgun (WGS) entry which is preliminary data.</text>
</comment>
<dbReference type="InterPro" id="IPR054122">
    <property type="entry name" value="Gp138-like_C"/>
</dbReference>
<name>A0A222DC76_PSEAI</name>
<dbReference type="RefSeq" id="WP_014603892.1">
    <property type="nucleotide sequence ID" value="NZ_CAADLH010000430.1"/>
</dbReference>
<dbReference type="Pfam" id="PF21930">
    <property type="entry name" value="Gp138_C"/>
    <property type="match status" value="1"/>
</dbReference>
<dbReference type="NCBIfam" id="TIGR01644">
    <property type="entry name" value="phage_P2_V"/>
    <property type="match status" value="1"/>
</dbReference>
<dbReference type="Pfam" id="PF04717">
    <property type="entry name" value="Phage_base_V"/>
    <property type="match status" value="1"/>
</dbReference>
<evidence type="ECO:0000313" key="4">
    <source>
        <dbReference type="Proteomes" id="UP000253594"/>
    </source>
</evidence>
<feature type="domain" description="Gp5/Type VI secretion system Vgr protein OB-fold" evidence="1">
    <location>
        <begin position="18"/>
        <end position="84"/>
    </location>
</feature>
<protein>
    <submittedName>
        <fullName evidence="3">Phage baseplate assembly protein V</fullName>
    </submittedName>
</protein>
<proteinExistence type="predicted"/>
<gene>
    <name evidence="3" type="ORF">DT376_05600</name>
</gene>
<reference evidence="3 4" key="1">
    <citation type="submission" date="2018-07" db="EMBL/GenBank/DDBJ databases">
        <title>Mechanisms of high-level aminoglycoside resistance among Gram-negative pathogens in Brazil.</title>
        <authorList>
            <person name="Ballaben A.S."/>
            <person name="Darini A.L.C."/>
            <person name="Doi Y."/>
        </authorList>
    </citation>
    <scope>NUCLEOTIDE SEQUENCE [LARGE SCALE GENOMIC DNA]</scope>
    <source>
        <strain evidence="3 4">B2-305</strain>
    </source>
</reference>
<dbReference type="AlphaFoldDB" id="A0A222DC76"/>
<dbReference type="InterPro" id="IPR037026">
    <property type="entry name" value="Vgr_OB-fold_dom_sf"/>
</dbReference>
<dbReference type="Gene3D" id="6.20.150.10">
    <property type="match status" value="1"/>
</dbReference>
<feature type="domain" description="Gp138-like beta-helical trimerization" evidence="2">
    <location>
        <begin position="98"/>
        <end position="169"/>
    </location>
</feature>
<accession>A0A222DC76</accession>
<dbReference type="EMBL" id="QORE01000115">
    <property type="protein sequence ID" value="RCI75829.1"/>
    <property type="molecule type" value="Genomic_DNA"/>
</dbReference>
<organism evidence="3 4">
    <name type="scientific">Pseudomonas aeruginosa</name>
    <dbReference type="NCBI Taxonomy" id="287"/>
    <lineage>
        <taxon>Bacteria</taxon>
        <taxon>Pseudomonadati</taxon>
        <taxon>Pseudomonadota</taxon>
        <taxon>Gammaproteobacteria</taxon>
        <taxon>Pseudomonadales</taxon>
        <taxon>Pseudomonadaceae</taxon>
        <taxon>Pseudomonas</taxon>
    </lineage>
</organism>
<dbReference type="InterPro" id="IPR006531">
    <property type="entry name" value="Gp5/Vgr_OB"/>
</dbReference>
<dbReference type="InterPro" id="IPR013046">
    <property type="entry name" value="GpV/Gp45"/>
</dbReference>
<evidence type="ECO:0000313" key="3">
    <source>
        <dbReference type="EMBL" id="RCI75829.1"/>
    </source>
</evidence>
<evidence type="ECO:0000259" key="1">
    <source>
        <dbReference type="Pfam" id="PF04717"/>
    </source>
</evidence>
<sequence>MSYATAEHDRMIAAMIKPCVVAAVDLAAARVRVQAGAWISGWVRWHSLAAGTARHWRAPSLGEQGALISPSGVADMGTFIPGLYGVAGDQPDNRANVEVWRFPDGGSLVYDWQAKSYAVTLPAGTCTTTVGGASVTVTPGQVAVQAGEILLAGKVTVAGTLHVTGNITSGGSIMDTTGNSNHHTH</sequence>